<gene>
    <name evidence="3" type="ORF">BKA24_002247</name>
</gene>
<evidence type="ECO:0000256" key="1">
    <source>
        <dbReference type="SAM" id="MobiDB-lite"/>
    </source>
</evidence>
<keyword evidence="2" id="KW-1133">Transmembrane helix</keyword>
<protein>
    <recommendedName>
        <fullName evidence="5">DUF3099 domain-containing protein</fullName>
    </recommendedName>
</protein>
<dbReference type="EMBL" id="JACHMD010000001">
    <property type="protein sequence ID" value="MBB4667538.1"/>
    <property type="molecule type" value="Genomic_DNA"/>
</dbReference>
<name>A0A7W7FJX0_9MICO</name>
<accession>A0A7W7FJX0</accession>
<evidence type="ECO:0000256" key="2">
    <source>
        <dbReference type="SAM" id="Phobius"/>
    </source>
</evidence>
<dbReference type="RefSeq" id="WP_184218094.1">
    <property type="nucleotide sequence ID" value="NZ_JACHMD010000001.1"/>
</dbReference>
<proteinExistence type="predicted"/>
<comment type="caution">
    <text evidence="3">The sequence shown here is derived from an EMBL/GenBank/DDBJ whole genome shotgun (WGS) entry which is preliminary data.</text>
</comment>
<reference evidence="3 4" key="1">
    <citation type="submission" date="2020-08" db="EMBL/GenBank/DDBJ databases">
        <title>Sequencing the genomes of 1000 actinobacteria strains.</title>
        <authorList>
            <person name="Klenk H.-P."/>
        </authorList>
    </citation>
    <scope>NUCLEOTIDE SEQUENCE [LARGE SCALE GENOMIC DNA]</scope>
    <source>
        <strain evidence="3 4">DSM 24947</strain>
    </source>
</reference>
<evidence type="ECO:0000313" key="3">
    <source>
        <dbReference type="EMBL" id="MBB4667538.1"/>
    </source>
</evidence>
<dbReference type="Pfam" id="PF11298">
    <property type="entry name" value="DUF3099"/>
    <property type="match status" value="1"/>
</dbReference>
<dbReference type="AlphaFoldDB" id="A0A7W7FJX0"/>
<keyword evidence="2" id="KW-0472">Membrane</keyword>
<organism evidence="3 4">
    <name type="scientific">Microbacterium marinum</name>
    <dbReference type="NCBI Taxonomy" id="421115"/>
    <lineage>
        <taxon>Bacteria</taxon>
        <taxon>Bacillati</taxon>
        <taxon>Actinomycetota</taxon>
        <taxon>Actinomycetes</taxon>
        <taxon>Micrococcales</taxon>
        <taxon>Microbacteriaceae</taxon>
        <taxon>Microbacterium</taxon>
    </lineage>
</organism>
<dbReference type="Proteomes" id="UP000573729">
    <property type="component" value="Unassembled WGS sequence"/>
</dbReference>
<evidence type="ECO:0008006" key="5">
    <source>
        <dbReference type="Google" id="ProtNLM"/>
    </source>
</evidence>
<keyword evidence="2" id="KW-0812">Transmembrane</keyword>
<keyword evidence="4" id="KW-1185">Reference proteome</keyword>
<feature type="transmembrane region" description="Helical" evidence="2">
    <location>
        <begin position="27"/>
        <end position="47"/>
    </location>
</feature>
<feature type="transmembrane region" description="Helical" evidence="2">
    <location>
        <begin position="53"/>
        <end position="75"/>
    </location>
</feature>
<dbReference type="InterPro" id="IPR021449">
    <property type="entry name" value="DUF3099"/>
</dbReference>
<feature type="compositionally biased region" description="Basic and acidic residues" evidence="1">
    <location>
        <begin position="78"/>
        <end position="87"/>
    </location>
</feature>
<feature type="region of interest" description="Disordered" evidence="1">
    <location>
        <begin position="78"/>
        <end position="98"/>
    </location>
</feature>
<evidence type="ECO:0000313" key="4">
    <source>
        <dbReference type="Proteomes" id="UP000573729"/>
    </source>
</evidence>
<sequence>MRSTSAQSATSLATAPEEDARARTRKYFIVMGVRVTCFILMVTVTPYSWYTWMFALGAAVLPYLAVVIANVSAAPTARRAEQPRREITSSTPMLVDSDDTGEGIIRIEEKRDGDRT</sequence>